<dbReference type="Proteomes" id="UP000244005">
    <property type="component" value="Unassembled WGS sequence"/>
</dbReference>
<dbReference type="SMART" id="SM00385">
    <property type="entry name" value="CYCLIN"/>
    <property type="match status" value="2"/>
</dbReference>
<dbReference type="PANTHER" id="PTHR11618:SF13">
    <property type="entry name" value="TRANSCRIPTION INITIATION FACTOR IIB"/>
    <property type="match status" value="1"/>
</dbReference>
<evidence type="ECO:0000259" key="4">
    <source>
        <dbReference type="SMART" id="SM00385"/>
    </source>
</evidence>
<feature type="domain" description="Cyclin-like" evidence="4">
    <location>
        <begin position="150"/>
        <end position="231"/>
    </location>
</feature>
<sequence length="924" mass="98169">MVRMTSRACCPFCGSSELRYVAVGEGRFNAECRLCMRVVEERQNTVKEILVERAHDAPLCIVTPDFNENDAYKAPPIDDDPFESIGFITAFSTWSLERSPLYAVTTSTMSGQLAEMERTLSDTLFNGGNAGPVSVSGASSNTLDILRGYMEVLEVSSILGLERDICDHAYDLFRDCLQQTYLRNRNIEALAIAAIIQAMREANEPRTLQEVSQASAIPQKEIGRHMKILSDALKLSQPMNSNSISSHMPRFCGILQLSQNTQKLATHIGEVVLDKSFCTRRNPISISAAAIYLACHLEDKRKTQTEICKATGLTEVTLRKVYKELLENLDDLLPSDYTPAVPLEKAFSVNTASSLRVHVQRQAAGISGLSDPSITTTPYNSAVSNNSVGLAGDTSSAVGGSGASSPAQPNMVRVPVSAASANERATAVPYPGSALPADARAAGMHIFAVPNQVTGVSNGVESLESNRQDAPKETERERTDREKDRDRERSEPEYGGLKKVNMMPPANVAGFNPATLTQRHFFPFHVDPRVLHEMWPLQLYGTAAMRPEDPAATAARGSDRSREDGLPGAAQPNLKGHPQYVGVFPGMAENLNPSMQMKMLQLMQSRPTDTGERQAAYDRERDADRDRDHETAEPAESGSHNGPNPPANSSASTISVFAASAAAAAASAGRGPVYPGFPPGLWPFMSNNGGTGPYGLFPPQLIPGGGMPQAMVQGMSQGGENHSGGADKTVGNNMVLDGLPHGLLASAGAEALARMAPGVVPGQPGLAHGLLASAGAADVLARMGPGVVQGQAGGLGAQSNVMWPGAQFHQLFLPQGMIPGPLPTPCSSNGPSDVLNGIKRDNVGSNLEGNVRSSTAGPNIHLAQRSVTDLFPMLGMTGNHGVVQGPPGHPPSNSNRTDNGDTTANSAATGNQTTYERQLPHGQH</sequence>
<evidence type="ECO:0000256" key="1">
    <source>
        <dbReference type="ARBA" id="ARBA00023015"/>
    </source>
</evidence>
<dbReference type="InterPro" id="IPR013763">
    <property type="entry name" value="Cyclin-like_dom"/>
</dbReference>
<organism evidence="5 6">
    <name type="scientific">Marchantia polymorpha</name>
    <name type="common">Common liverwort</name>
    <name type="synonym">Marchantia aquatica</name>
    <dbReference type="NCBI Taxonomy" id="3197"/>
    <lineage>
        <taxon>Eukaryota</taxon>
        <taxon>Viridiplantae</taxon>
        <taxon>Streptophyta</taxon>
        <taxon>Embryophyta</taxon>
        <taxon>Marchantiophyta</taxon>
        <taxon>Marchantiopsida</taxon>
        <taxon>Marchantiidae</taxon>
        <taxon>Marchantiales</taxon>
        <taxon>Marchantiaceae</taxon>
        <taxon>Marchantia</taxon>
    </lineage>
</organism>
<evidence type="ECO:0000256" key="3">
    <source>
        <dbReference type="SAM" id="MobiDB-lite"/>
    </source>
</evidence>
<dbReference type="AlphaFoldDB" id="A0A2R6X8S6"/>
<accession>A0A2R6X8S6</accession>
<dbReference type="Gene3D" id="1.10.472.10">
    <property type="entry name" value="Cyclin-like"/>
    <property type="match status" value="2"/>
</dbReference>
<reference evidence="6" key="1">
    <citation type="journal article" date="2017" name="Cell">
        <title>Insights into land plant evolution garnered from the Marchantia polymorpha genome.</title>
        <authorList>
            <person name="Bowman J.L."/>
            <person name="Kohchi T."/>
            <person name="Yamato K.T."/>
            <person name="Jenkins J."/>
            <person name="Shu S."/>
            <person name="Ishizaki K."/>
            <person name="Yamaoka S."/>
            <person name="Nishihama R."/>
            <person name="Nakamura Y."/>
            <person name="Berger F."/>
            <person name="Adam C."/>
            <person name="Aki S.S."/>
            <person name="Althoff F."/>
            <person name="Araki T."/>
            <person name="Arteaga-Vazquez M.A."/>
            <person name="Balasubrmanian S."/>
            <person name="Barry K."/>
            <person name="Bauer D."/>
            <person name="Boehm C.R."/>
            <person name="Briginshaw L."/>
            <person name="Caballero-Perez J."/>
            <person name="Catarino B."/>
            <person name="Chen F."/>
            <person name="Chiyoda S."/>
            <person name="Chovatia M."/>
            <person name="Davies K.M."/>
            <person name="Delmans M."/>
            <person name="Demura T."/>
            <person name="Dierschke T."/>
            <person name="Dolan L."/>
            <person name="Dorantes-Acosta A.E."/>
            <person name="Eklund D.M."/>
            <person name="Florent S.N."/>
            <person name="Flores-Sandoval E."/>
            <person name="Fujiyama A."/>
            <person name="Fukuzawa H."/>
            <person name="Galik B."/>
            <person name="Grimanelli D."/>
            <person name="Grimwood J."/>
            <person name="Grossniklaus U."/>
            <person name="Hamada T."/>
            <person name="Haseloff J."/>
            <person name="Hetherington A.J."/>
            <person name="Higo A."/>
            <person name="Hirakawa Y."/>
            <person name="Hundley H.N."/>
            <person name="Ikeda Y."/>
            <person name="Inoue K."/>
            <person name="Inoue S.I."/>
            <person name="Ishida S."/>
            <person name="Jia Q."/>
            <person name="Kakita M."/>
            <person name="Kanazawa T."/>
            <person name="Kawai Y."/>
            <person name="Kawashima T."/>
            <person name="Kennedy M."/>
            <person name="Kinose K."/>
            <person name="Kinoshita T."/>
            <person name="Kohara Y."/>
            <person name="Koide E."/>
            <person name="Komatsu K."/>
            <person name="Kopischke S."/>
            <person name="Kubo M."/>
            <person name="Kyozuka J."/>
            <person name="Lagercrantz U."/>
            <person name="Lin S.S."/>
            <person name="Lindquist E."/>
            <person name="Lipzen A.M."/>
            <person name="Lu C.W."/>
            <person name="De Luna E."/>
            <person name="Martienssen R.A."/>
            <person name="Minamino N."/>
            <person name="Mizutani M."/>
            <person name="Mizutani M."/>
            <person name="Mochizuki N."/>
            <person name="Monte I."/>
            <person name="Mosher R."/>
            <person name="Nagasaki H."/>
            <person name="Nakagami H."/>
            <person name="Naramoto S."/>
            <person name="Nishitani K."/>
            <person name="Ohtani M."/>
            <person name="Okamoto T."/>
            <person name="Okumura M."/>
            <person name="Phillips J."/>
            <person name="Pollak B."/>
            <person name="Reinders A."/>
            <person name="Rovekamp M."/>
            <person name="Sano R."/>
            <person name="Sawa S."/>
            <person name="Schmid M.W."/>
            <person name="Shirakawa M."/>
            <person name="Solano R."/>
            <person name="Spunde A."/>
            <person name="Suetsugu N."/>
            <person name="Sugano S."/>
            <person name="Sugiyama A."/>
            <person name="Sun R."/>
            <person name="Suzuki Y."/>
            <person name="Takenaka M."/>
            <person name="Takezawa D."/>
            <person name="Tomogane H."/>
            <person name="Tsuzuki M."/>
            <person name="Ueda T."/>
            <person name="Umeda M."/>
            <person name="Ward J.M."/>
            <person name="Watanabe Y."/>
            <person name="Yazaki K."/>
            <person name="Yokoyama R."/>
            <person name="Yoshitake Y."/>
            <person name="Yotsui I."/>
            <person name="Zachgo S."/>
            <person name="Schmutz J."/>
        </authorList>
    </citation>
    <scope>NUCLEOTIDE SEQUENCE [LARGE SCALE GENOMIC DNA]</scope>
    <source>
        <strain evidence="6">Tak-1</strain>
    </source>
</reference>
<dbReference type="GO" id="GO:0017025">
    <property type="term" value="F:TBP-class protein binding"/>
    <property type="evidence" value="ECO:0000318"/>
    <property type="project" value="GO_Central"/>
</dbReference>
<feature type="region of interest" description="Disordered" evidence="3">
    <location>
        <begin position="877"/>
        <end position="924"/>
    </location>
</feature>
<dbReference type="OrthoDB" id="25790at2759"/>
<feature type="region of interest" description="Disordered" evidence="3">
    <location>
        <begin position="604"/>
        <end position="651"/>
    </location>
</feature>
<feature type="compositionally biased region" description="Polar residues" evidence="3">
    <location>
        <begin position="892"/>
        <end position="916"/>
    </location>
</feature>
<evidence type="ECO:0000256" key="2">
    <source>
        <dbReference type="ARBA" id="ARBA00023163"/>
    </source>
</evidence>
<dbReference type="GO" id="GO:0016251">
    <property type="term" value="F:RNA polymerase II general transcription initiation factor activity"/>
    <property type="evidence" value="ECO:0000318"/>
    <property type="project" value="GO_Central"/>
</dbReference>
<dbReference type="InterPro" id="IPR000812">
    <property type="entry name" value="TFIIB"/>
</dbReference>
<evidence type="ECO:0000313" key="5">
    <source>
        <dbReference type="EMBL" id="PTQ42500.1"/>
    </source>
</evidence>
<proteinExistence type="predicted"/>
<keyword evidence="2" id="KW-0804">Transcription</keyword>
<feature type="region of interest" description="Disordered" evidence="3">
    <location>
        <begin position="461"/>
        <end position="501"/>
    </location>
</feature>
<dbReference type="GO" id="GO:0005634">
    <property type="term" value="C:nucleus"/>
    <property type="evidence" value="ECO:0000318"/>
    <property type="project" value="GO_Central"/>
</dbReference>
<name>A0A2R6X8S6_MARPO</name>
<dbReference type="InterPro" id="IPR036915">
    <property type="entry name" value="Cyclin-like_sf"/>
</dbReference>
<dbReference type="PRINTS" id="PR00685">
    <property type="entry name" value="TIFACTORIIB"/>
</dbReference>
<keyword evidence="1" id="KW-0805">Transcription regulation</keyword>
<dbReference type="PANTHER" id="PTHR11618">
    <property type="entry name" value="TRANSCRIPTION INITIATION FACTOR IIB-RELATED"/>
    <property type="match status" value="1"/>
</dbReference>
<dbReference type="Gramene" id="Mp1g02040.1">
    <property type="protein sequence ID" value="Mp1g02040.1.cds"/>
    <property type="gene ID" value="Mp1g02040"/>
</dbReference>
<gene>
    <name evidence="5" type="ORF">MARPO_0029s0042</name>
</gene>
<dbReference type="CDD" id="cd20550">
    <property type="entry name" value="CYCLIN_TFIIB_archaea_like_rpt2"/>
    <property type="match status" value="1"/>
</dbReference>
<dbReference type="Pfam" id="PF00382">
    <property type="entry name" value="TFIIB"/>
    <property type="match status" value="2"/>
</dbReference>
<feature type="domain" description="Cyclin-like" evidence="4">
    <location>
        <begin position="246"/>
        <end position="327"/>
    </location>
</feature>
<feature type="region of interest" description="Disordered" evidence="3">
    <location>
        <begin position="546"/>
        <end position="587"/>
    </location>
</feature>
<dbReference type="GO" id="GO:0097550">
    <property type="term" value="C:transcription preinitiation complex"/>
    <property type="evidence" value="ECO:0000318"/>
    <property type="project" value="GO_Central"/>
</dbReference>
<keyword evidence="6" id="KW-1185">Reference proteome</keyword>
<evidence type="ECO:0000313" key="6">
    <source>
        <dbReference type="Proteomes" id="UP000244005"/>
    </source>
</evidence>
<dbReference type="GO" id="GO:0070897">
    <property type="term" value="P:transcription preinitiation complex assembly"/>
    <property type="evidence" value="ECO:0007669"/>
    <property type="project" value="InterPro"/>
</dbReference>
<dbReference type="EMBL" id="KZ772701">
    <property type="protein sequence ID" value="PTQ42500.1"/>
    <property type="molecule type" value="Genomic_DNA"/>
</dbReference>
<dbReference type="FunFam" id="1.10.472.10:FF:000045">
    <property type="entry name" value="Transcription initiation factor IIB"/>
    <property type="match status" value="1"/>
</dbReference>
<feature type="compositionally biased region" description="Basic and acidic residues" evidence="3">
    <location>
        <begin position="609"/>
        <end position="632"/>
    </location>
</feature>
<dbReference type="InterPro" id="IPR013150">
    <property type="entry name" value="TFIIB_cyclin"/>
</dbReference>
<dbReference type="SUPFAM" id="SSF47954">
    <property type="entry name" value="Cyclin-like"/>
    <property type="match status" value="2"/>
</dbReference>
<protein>
    <recommendedName>
        <fullName evidence="4">Cyclin-like domain-containing protein</fullName>
    </recommendedName>
</protein>
<dbReference type="GO" id="GO:0006352">
    <property type="term" value="P:DNA-templated transcription initiation"/>
    <property type="evidence" value="ECO:0000318"/>
    <property type="project" value="GO_Central"/>
</dbReference>
<feature type="compositionally biased region" description="Basic and acidic residues" evidence="3">
    <location>
        <begin position="464"/>
        <end position="492"/>
    </location>
</feature>